<dbReference type="CDD" id="cd14789">
    <property type="entry name" value="Tiki"/>
    <property type="match status" value="1"/>
</dbReference>
<dbReference type="AlphaFoldDB" id="W7UBA0"/>
<dbReference type="PANTHER" id="PTHR40590:SF1">
    <property type="entry name" value="CYTOPLASMIC PROTEIN"/>
    <property type="match status" value="1"/>
</dbReference>
<organism evidence="3 4">
    <name type="scientific">Ruminococcus flavefaciens 007c</name>
    <dbReference type="NCBI Taxonomy" id="1341157"/>
    <lineage>
        <taxon>Bacteria</taxon>
        <taxon>Bacillati</taxon>
        <taxon>Bacillota</taxon>
        <taxon>Clostridia</taxon>
        <taxon>Eubacteriales</taxon>
        <taxon>Oscillospiraceae</taxon>
        <taxon>Ruminococcus</taxon>
    </lineage>
</organism>
<feature type="chain" id="PRO_5039593425" description="GumN family protein" evidence="2">
    <location>
        <begin position="22"/>
        <end position="343"/>
    </location>
</feature>
<evidence type="ECO:0008006" key="5">
    <source>
        <dbReference type="Google" id="ProtNLM"/>
    </source>
</evidence>
<evidence type="ECO:0000256" key="2">
    <source>
        <dbReference type="SAM" id="SignalP"/>
    </source>
</evidence>
<keyword evidence="4" id="KW-1185">Reference proteome</keyword>
<sequence length="343" mass="38191">MVKKRIIAAVLAACCALGAVSCTKKEKGGSEGGGSAQQNTASVNKEPTTAAENDINAYITVKDVSPAMWKVTDKETGNSLYMLGTMHMVAEDSFYLPDYVTDVYEKCDGVAVEYNMNDIMQDTSQMAGFYSRMMYTDGTTIKDHISEETYEKARNFMKRNFMYNDMMDTYTAGFWATEIEMASVMMLKNITQKGVDYTFMSMADNDGKKIINIETVEEQAAAMTAFTDELADFMMNELIDSADDTVEYTKSFAAQYDLWASGDIDALDEGESATGIPKELADDYAHYLDVVIYERNEGMADKAEEYLKEGKNYFFMVGAGHFAGNKGIDDILEARGYMVERVA</sequence>
<keyword evidence="2" id="KW-0732">Signal</keyword>
<feature type="region of interest" description="Disordered" evidence="1">
    <location>
        <begin position="26"/>
        <end position="47"/>
    </location>
</feature>
<evidence type="ECO:0000256" key="1">
    <source>
        <dbReference type="SAM" id="MobiDB-lite"/>
    </source>
</evidence>
<dbReference type="EMBL" id="ATAX01000036">
    <property type="protein sequence ID" value="EWM52356.1"/>
    <property type="molecule type" value="Genomic_DNA"/>
</dbReference>
<dbReference type="InterPro" id="IPR002816">
    <property type="entry name" value="TraB/PrgY/GumN_fam"/>
</dbReference>
<proteinExistence type="predicted"/>
<dbReference type="PANTHER" id="PTHR40590">
    <property type="entry name" value="CYTOPLASMIC PROTEIN-RELATED"/>
    <property type="match status" value="1"/>
</dbReference>
<dbReference type="PROSITE" id="PS51257">
    <property type="entry name" value="PROKAR_LIPOPROTEIN"/>
    <property type="match status" value="1"/>
</dbReference>
<dbReference type="Proteomes" id="UP000019365">
    <property type="component" value="Unassembled WGS sequence"/>
</dbReference>
<protein>
    <recommendedName>
        <fullName evidence="5">GumN family protein</fullName>
    </recommendedName>
</protein>
<reference evidence="3 4" key="1">
    <citation type="journal article" date="2014" name="PLoS ONE">
        <title>Rumen cellulosomics: divergent fiber-degrading strategies revealed by comparative genome-wide analysis of six ruminococcal strains.</title>
        <authorList>
            <person name="Dassa B."/>
            <person name="Borovok I."/>
            <person name="Ruimy-Israeli V."/>
            <person name="Lamed R."/>
            <person name="Flint H.J."/>
            <person name="Duncan S.H."/>
            <person name="Henrissat B."/>
            <person name="Coutinho P."/>
            <person name="Morrison M."/>
            <person name="Mosoni P."/>
            <person name="Yeoman C.J."/>
            <person name="White B.A."/>
            <person name="Bayer E.A."/>
        </authorList>
    </citation>
    <scope>NUCLEOTIDE SEQUENCE [LARGE SCALE GENOMIC DNA]</scope>
    <source>
        <strain evidence="3 4">007c</strain>
    </source>
</reference>
<dbReference type="PATRIC" id="fig|1341157.4.peg.3132"/>
<accession>W7UBA0</accession>
<gene>
    <name evidence="3" type="ORF">RF007C_13475</name>
</gene>
<evidence type="ECO:0000313" key="3">
    <source>
        <dbReference type="EMBL" id="EWM52356.1"/>
    </source>
</evidence>
<dbReference type="InterPro" id="IPR047111">
    <property type="entry name" value="YbaP-like"/>
</dbReference>
<comment type="caution">
    <text evidence="3">The sequence shown here is derived from an EMBL/GenBank/DDBJ whole genome shotgun (WGS) entry which is preliminary data.</text>
</comment>
<dbReference type="OrthoDB" id="357294at2"/>
<dbReference type="RefSeq" id="WP_037301427.1">
    <property type="nucleotide sequence ID" value="NZ_ATAX01000036.1"/>
</dbReference>
<name>W7UBA0_RUMFL</name>
<feature type="signal peptide" evidence="2">
    <location>
        <begin position="1"/>
        <end position="21"/>
    </location>
</feature>
<feature type="compositionally biased region" description="Polar residues" evidence="1">
    <location>
        <begin position="36"/>
        <end position="47"/>
    </location>
</feature>
<evidence type="ECO:0000313" key="4">
    <source>
        <dbReference type="Proteomes" id="UP000019365"/>
    </source>
</evidence>
<dbReference type="eggNOG" id="COG3735">
    <property type="taxonomic scope" value="Bacteria"/>
</dbReference>
<dbReference type="Pfam" id="PF01963">
    <property type="entry name" value="TraB_PrgY_gumN"/>
    <property type="match status" value="1"/>
</dbReference>